<reference evidence="2" key="1">
    <citation type="submission" date="2023-01" db="EMBL/GenBank/DDBJ databases">
        <title>Genome assembly of the deep-sea coral Lophelia pertusa.</title>
        <authorList>
            <person name="Herrera S."/>
            <person name="Cordes E."/>
        </authorList>
    </citation>
    <scope>NUCLEOTIDE SEQUENCE</scope>
    <source>
        <strain evidence="2">USNM1676648</strain>
        <tissue evidence="2">Polyp</tissue>
    </source>
</reference>
<dbReference type="Pfam" id="PF01391">
    <property type="entry name" value="Collagen"/>
    <property type="match status" value="1"/>
</dbReference>
<gene>
    <name evidence="2" type="ORF">OS493_002166</name>
</gene>
<name>A0A9X0CV43_9CNID</name>
<dbReference type="InterPro" id="IPR008160">
    <property type="entry name" value="Collagen"/>
</dbReference>
<keyword evidence="3" id="KW-1185">Reference proteome</keyword>
<proteinExistence type="predicted"/>
<comment type="caution">
    <text evidence="2">The sequence shown here is derived from an EMBL/GenBank/DDBJ whole genome shotgun (WGS) entry which is preliminary data.</text>
</comment>
<dbReference type="Proteomes" id="UP001163046">
    <property type="component" value="Unassembled WGS sequence"/>
</dbReference>
<dbReference type="AlphaFoldDB" id="A0A9X0CV43"/>
<dbReference type="EMBL" id="MU826826">
    <property type="protein sequence ID" value="KAJ7375403.1"/>
    <property type="molecule type" value="Genomic_DNA"/>
</dbReference>
<evidence type="ECO:0000313" key="3">
    <source>
        <dbReference type="Proteomes" id="UP001163046"/>
    </source>
</evidence>
<organism evidence="2 3">
    <name type="scientific">Desmophyllum pertusum</name>
    <dbReference type="NCBI Taxonomy" id="174260"/>
    <lineage>
        <taxon>Eukaryota</taxon>
        <taxon>Metazoa</taxon>
        <taxon>Cnidaria</taxon>
        <taxon>Anthozoa</taxon>
        <taxon>Hexacorallia</taxon>
        <taxon>Scleractinia</taxon>
        <taxon>Caryophylliina</taxon>
        <taxon>Caryophylliidae</taxon>
        <taxon>Desmophyllum</taxon>
    </lineage>
</organism>
<sequence>MILTTQRLEILDLRYNRLDIHILVHLSSMKRNSDQCYVVVIFIYLRLNMDIRFLLLFTLGLIYSADGFNTKRQVAGPEGLAGPMGPPGTVGNQGPAGDPGPPGATGAQGAPGMPAPPGPPNGCC</sequence>
<dbReference type="PANTHER" id="PTHR24637:SF421">
    <property type="entry name" value="CUTICLE COLLAGEN DPY-2"/>
    <property type="match status" value="1"/>
</dbReference>
<protein>
    <submittedName>
        <fullName evidence="2">Uncharacterized protein</fullName>
    </submittedName>
</protein>
<dbReference type="PANTHER" id="PTHR24637">
    <property type="entry name" value="COLLAGEN"/>
    <property type="match status" value="1"/>
</dbReference>
<evidence type="ECO:0000256" key="1">
    <source>
        <dbReference type="SAM" id="MobiDB-lite"/>
    </source>
</evidence>
<evidence type="ECO:0000313" key="2">
    <source>
        <dbReference type="EMBL" id="KAJ7375403.1"/>
    </source>
</evidence>
<feature type="compositionally biased region" description="Pro residues" evidence="1">
    <location>
        <begin position="113"/>
        <end position="124"/>
    </location>
</feature>
<feature type="region of interest" description="Disordered" evidence="1">
    <location>
        <begin position="74"/>
        <end position="124"/>
    </location>
</feature>
<accession>A0A9X0CV43</accession>